<comment type="pathway">
    <text evidence="3">Protein modification; protein ubiquitination.</text>
</comment>
<dbReference type="Pfam" id="PF13639">
    <property type="entry name" value="zf-RING_2"/>
    <property type="match status" value="1"/>
</dbReference>
<dbReference type="InterPro" id="IPR001841">
    <property type="entry name" value="Znf_RING"/>
</dbReference>
<protein>
    <recommendedName>
        <fullName evidence="4">RING-type E3 ubiquitin transferase</fullName>
        <ecNumber evidence="4">2.3.2.27</ecNumber>
    </recommendedName>
</protein>
<evidence type="ECO:0000313" key="19">
    <source>
        <dbReference type="EMBL" id="KAK8949373.1"/>
    </source>
</evidence>
<evidence type="ECO:0000256" key="7">
    <source>
        <dbReference type="ARBA" id="ARBA00022723"/>
    </source>
</evidence>
<keyword evidence="8 17" id="KW-0732">Signal</keyword>
<organism evidence="19 20">
    <name type="scientific">Platanthera zijinensis</name>
    <dbReference type="NCBI Taxonomy" id="2320716"/>
    <lineage>
        <taxon>Eukaryota</taxon>
        <taxon>Viridiplantae</taxon>
        <taxon>Streptophyta</taxon>
        <taxon>Embryophyta</taxon>
        <taxon>Tracheophyta</taxon>
        <taxon>Spermatophyta</taxon>
        <taxon>Magnoliopsida</taxon>
        <taxon>Liliopsida</taxon>
        <taxon>Asparagales</taxon>
        <taxon>Orchidaceae</taxon>
        <taxon>Orchidoideae</taxon>
        <taxon>Orchideae</taxon>
        <taxon>Orchidinae</taxon>
        <taxon>Platanthera</taxon>
    </lineage>
</organism>
<keyword evidence="7" id="KW-0479">Metal-binding</keyword>
<keyword evidence="5" id="KW-0808">Transferase</keyword>
<dbReference type="PROSITE" id="PS50089">
    <property type="entry name" value="ZF_RING_2"/>
    <property type="match status" value="1"/>
</dbReference>
<dbReference type="GO" id="GO:0061630">
    <property type="term" value="F:ubiquitin protein ligase activity"/>
    <property type="evidence" value="ECO:0007669"/>
    <property type="project" value="UniProtKB-EC"/>
</dbReference>
<keyword evidence="9 15" id="KW-0863">Zinc-finger</keyword>
<evidence type="ECO:0000313" key="20">
    <source>
        <dbReference type="Proteomes" id="UP001418222"/>
    </source>
</evidence>
<name>A0AAP0BSP9_9ASPA</name>
<evidence type="ECO:0000256" key="5">
    <source>
        <dbReference type="ARBA" id="ARBA00022679"/>
    </source>
</evidence>
<comment type="subcellular location">
    <subcellularLocation>
        <location evidence="2">Membrane</location>
        <topology evidence="2">Single-pass membrane protein</topology>
    </subcellularLocation>
</comment>
<dbReference type="SUPFAM" id="SSF57850">
    <property type="entry name" value="RING/U-box"/>
    <property type="match status" value="1"/>
</dbReference>
<feature type="chain" id="PRO_5043018096" description="RING-type E3 ubiquitin transferase" evidence="17">
    <location>
        <begin position="20"/>
        <end position="396"/>
    </location>
</feature>
<keyword evidence="13 16" id="KW-0472">Membrane</keyword>
<keyword evidence="11" id="KW-0862">Zinc</keyword>
<dbReference type="PANTHER" id="PTHR46539">
    <property type="entry name" value="E3 UBIQUITIN-PROTEIN LIGASE ATL42"/>
    <property type="match status" value="1"/>
</dbReference>
<dbReference type="Gene3D" id="3.30.40.10">
    <property type="entry name" value="Zinc/RING finger domain, C3HC4 (zinc finger)"/>
    <property type="match status" value="1"/>
</dbReference>
<dbReference type="Proteomes" id="UP001418222">
    <property type="component" value="Unassembled WGS sequence"/>
</dbReference>
<keyword evidence="20" id="KW-1185">Reference proteome</keyword>
<evidence type="ECO:0000259" key="18">
    <source>
        <dbReference type="PROSITE" id="PS50089"/>
    </source>
</evidence>
<reference evidence="19 20" key="1">
    <citation type="journal article" date="2022" name="Nat. Plants">
        <title>Genomes of leafy and leafless Platanthera orchids illuminate the evolution of mycoheterotrophy.</title>
        <authorList>
            <person name="Li M.H."/>
            <person name="Liu K.W."/>
            <person name="Li Z."/>
            <person name="Lu H.C."/>
            <person name="Ye Q.L."/>
            <person name="Zhang D."/>
            <person name="Wang J.Y."/>
            <person name="Li Y.F."/>
            <person name="Zhong Z.M."/>
            <person name="Liu X."/>
            <person name="Yu X."/>
            <person name="Liu D.K."/>
            <person name="Tu X.D."/>
            <person name="Liu B."/>
            <person name="Hao Y."/>
            <person name="Liao X.Y."/>
            <person name="Jiang Y.T."/>
            <person name="Sun W.H."/>
            <person name="Chen J."/>
            <person name="Chen Y.Q."/>
            <person name="Ai Y."/>
            <person name="Zhai J.W."/>
            <person name="Wu S.S."/>
            <person name="Zhou Z."/>
            <person name="Hsiao Y.Y."/>
            <person name="Wu W.L."/>
            <person name="Chen Y.Y."/>
            <person name="Lin Y.F."/>
            <person name="Hsu J.L."/>
            <person name="Li C.Y."/>
            <person name="Wang Z.W."/>
            <person name="Zhao X."/>
            <person name="Zhong W.Y."/>
            <person name="Ma X.K."/>
            <person name="Ma L."/>
            <person name="Huang J."/>
            <person name="Chen G.Z."/>
            <person name="Huang M.Z."/>
            <person name="Huang L."/>
            <person name="Peng D.H."/>
            <person name="Luo Y.B."/>
            <person name="Zou S.Q."/>
            <person name="Chen S.P."/>
            <person name="Lan S."/>
            <person name="Tsai W.C."/>
            <person name="Van de Peer Y."/>
            <person name="Liu Z.J."/>
        </authorList>
    </citation>
    <scope>NUCLEOTIDE SEQUENCE [LARGE SCALE GENOMIC DNA]</scope>
    <source>
        <strain evidence="19">Lor287</strain>
    </source>
</reference>
<dbReference type="EC" id="2.3.2.27" evidence="4"/>
<evidence type="ECO:0000256" key="15">
    <source>
        <dbReference type="PROSITE-ProRule" id="PRU00175"/>
    </source>
</evidence>
<evidence type="ECO:0000256" key="12">
    <source>
        <dbReference type="ARBA" id="ARBA00022989"/>
    </source>
</evidence>
<feature type="transmembrane region" description="Helical" evidence="16">
    <location>
        <begin position="43"/>
        <end position="63"/>
    </location>
</feature>
<feature type="signal peptide" evidence="17">
    <location>
        <begin position="1"/>
        <end position="19"/>
    </location>
</feature>
<dbReference type="AlphaFoldDB" id="A0AAP0BSP9"/>
<dbReference type="CDD" id="cd16461">
    <property type="entry name" value="RING-H2_EL5-like"/>
    <property type="match status" value="1"/>
</dbReference>
<evidence type="ECO:0000256" key="4">
    <source>
        <dbReference type="ARBA" id="ARBA00012483"/>
    </source>
</evidence>
<keyword evidence="6 16" id="KW-0812">Transmembrane</keyword>
<evidence type="ECO:0000256" key="8">
    <source>
        <dbReference type="ARBA" id="ARBA00022729"/>
    </source>
</evidence>
<comment type="catalytic activity">
    <reaction evidence="1">
        <text>S-ubiquitinyl-[E2 ubiquitin-conjugating enzyme]-L-cysteine + [acceptor protein]-L-lysine = [E2 ubiquitin-conjugating enzyme]-L-cysteine + N(6)-ubiquitinyl-[acceptor protein]-L-lysine.</text>
        <dbReference type="EC" id="2.3.2.27"/>
    </reaction>
</comment>
<evidence type="ECO:0000256" key="13">
    <source>
        <dbReference type="ARBA" id="ARBA00023136"/>
    </source>
</evidence>
<evidence type="ECO:0000256" key="2">
    <source>
        <dbReference type="ARBA" id="ARBA00004167"/>
    </source>
</evidence>
<dbReference type="PANTHER" id="PTHR46539:SF1">
    <property type="entry name" value="E3 UBIQUITIN-PROTEIN LIGASE ATL42"/>
    <property type="match status" value="1"/>
</dbReference>
<evidence type="ECO:0000256" key="6">
    <source>
        <dbReference type="ARBA" id="ARBA00022692"/>
    </source>
</evidence>
<evidence type="ECO:0000256" key="9">
    <source>
        <dbReference type="ARBA" id="ARBA00022771"/>
    </source>
</evidence>
<comment type="similarity">
    <text evidence="14">Belongs to the RING-type zinc finger family. ATL subfamily.</text>
</comment>
<evidence type="ECO:0000256" key="17">
    <source>
        <dbReference type="SAM" id="SignalP"/>
    </source>
</evidence>
<sequence>MKAVLLTILVLLTTAGAAAQPVGSDPGNSTDNNVQISFRPSIAVVIGIFSVMFSLTFLLLMYAKFCHSSTTSLLSTTGAIFAGIGNGETGPEEGRSSGIDKAVIESLPFFRFSALKGSRDGLECAVCLSRFDDAEMLRLLPRCKHAFHIDCIDRWLDSHSSCPLCRTRVDVDDIAFFKFSTSSRRLQKDPSGRFNSDPVEQGGDSGLELYIERDHGVPDGASSRKLHNYKHRVIVSDAVFRSRWSDFNSADLISLDSEMLRVMSSKRFDHGIGNAAADVGGSISPEGVTRIKGEMERKRRLESRAVQMQIVAENSREYSSEYGSGDMRSLISPAGRCMSDITEVSRYRASASHGGKEEKVRQMWLPIARRTVQLFAGKQRRSMLPPLGTLDGKENV</sequence>
<evidence type="ECO:0000256" key="16">
    <source>
        <dbReference type="SAM" id="Phobius"/>
    </source>
</evidence>
<dbReference type="FunFam" id="3.30.40.10:FF:000285">
    <property type="entry name" value="RING-H2 finger protein ATL43"/>
    <property type="match status" value="1"/>
</dbReference>
<evidence type="ECO:0000256" key="1">
    <source>
        <dbReference type="ARBA" id="ARBA00000900"/>
    </source>
</evidence>
<keyword evidence="12 16" id="KW-1133">Transmembrane helix</keyword>
<accession>A0AAP0BSP9</accession>
<dbReference type="GO" id="GO:0008270">
    <property type="term" value="F:zinc ion binding"/>
    <property type="evidence" value="ECO:0007669"/>
    <property type="project" value="UniProtKB-KW"/>
</dbReference>
<keyword evidence="10" id="KW-0833">Ubl conjugation pathway</keyword>
<proteinExistence type="inferred from homology"/>
<evidence type="ECO:0000256" key="10">
    <source>
        <dbReference type="ARBA" id="ARBA00022786"/>
    </source>
</evidence>
<dbReference type="EMBL" id="JBBWWQ010000004">
    <property type="protein sequence ID" value="KAK8949373.1"/>
    <property type="molecule type" value="Genomic_DNA"/>
</dbReference>
<evidence type="ECO:0000256" key="11">
    <source>
        <dbReference type="ARBA" id="ARBA00022833"/>
    </source>
</evidence>
<dbReference type="GO" id="GO:0016020">
    <property type="term" value="C:membrane"/>
    <property type="evidence" value="ECO:0007669"/>
    <property type="project" value="UniProtKB-SubCell"/>
</dbReference>
<gene>
    <name evidence="19" type="primary">ATL42</name>
    <name evidence="19" type="ORF">KSP39_PZI005622</name>
</gene>
<dbReference type="InterPro" id="IPR013083">
    <property type="entry name" value="Znf_RING/FYVE/PHD"/>
</dbReference>
<feature type="domain" description="RING-type" evidence="18">
    <location>
        <begin position="124"/>
        <end position="166"/>
    </location>
</feature>
<evidence type="ECO:0000256" key="14">
    <source>
        <dbReference type="ARBA" id="ARBA00024209"/>
    </source>
</evidence>
<evidence type="ECO:0000256" key="3">
    <source>
        <dbReference type="ARBA" id="ARBA00004906"/>
    </source>
</evidence>
<dbReference type="SMART" id="SM00184">
    <property type="entry name" value="RING"/>
    <property type="match status" value="1"/>
</dbReference>
<comment type="caution">
    <text evidence="19">The sequence shown here is derived from an EMBL/GenBank/DDBJ whole genome shotgun (WGS) entry which is preliminary data.</text>
</comment>